<name>A0ABS5ZZ18_9PROT</name>
<evidence type="ECO:0000256" key="3">
    <source>
        <dbReference type="ARBA" id="ARBA00022840"/>
    </source>
</evidence>
<evidence type="ECO:0000313" key="6">
    <source>
        <dbReference type="EMBL" id="MBU2760472.1"/>
    </source>
</evidence>
<protein>
    <submittedName>
        <fullName evidence="6">ATP-grasp domain-containing protein</fullName>
    </submittedName>
</protein>
<gene>
    <name evidence="6" type="ORF">HAP95_10005</name>
</gene>
<dbReference type="EMBL" id="JAAOMP010000116">
    <property type="protein sequence ID" value="MBU2760472.1"/>
    <property type="molecule type" value="Genomic_DNA"/>
</dbReference>
<dbReference type="Gene3D" id="3.30.1490.20">
    <property type="entry name" value="ATP-grasp fold, A domain"/>
    <property type="match status" value="1"/>
</dbReference>
<dbReference type="RefSeq" id="WP_215884076.1">
    <property type="nucleotide sequence ID" value="NZ_JAAOMP010000116.1"/>
</dbReference>
<dbReference type="SUPFAM" id="SSF52440">
    <property type="entry name" value="PreATP-grasp domain"/>
    <property type="match status" value="1"/>
</dbReference>
<dbReference type="InterPro" id="IPR016185">
    <property type="entry name" value="PreATP-grasp_dom_sf"/>
</dbReference>
<dbReference type="Gene3D" id="3.30.470.20">
    <property type="entry name" value="ATP-grasp fold, B domain"/>
    <property type="match status" value="1"/>
</dbReference>
<dbReference type="PANTHER" id="PTHR43055">
    <property type="entry name" value="FORMATE-DEPENDENT PHOSPHORIBOSYLGLYCINAMIDE FORMYLTRANSFERASE"/>
    <property type="match status" value="1"/>
</dbReference>
<dbReference type="PANTHER" id="PTHR43055:SF1">
    <property type="entry name" value="FORMATE-DEPENDENT PHOSPHORIBOSYLGLYCINAMIDE FORMYLTRANSFERASE"/>
    <property type="match status" value="1"/>
</dbReference>
<dbReference type="SUPFAM" id="SSF56059">
    <property type="entry name" value="Glutathione synthetase ATP-binding domain-like"/>
    <property type="match status" value="1"/>
</dbReference>
<evidence type="ECO:0000256" key="1">
    <source>
        <dbReference type="ARBA" id="ARBA00022598"/>
    </source>
</evidence>
<dbReference type="Pfam" id="PF13535">
    <property type="entry name" value="ATP-grasp_4"/>
    <property type="match status" value="1"/>
</dbReference>
<proteinExistence type="predicted"/>
<evidence type="ECO:0000259" key="5">
    <source>
        <dbReference type="PROSITE" id="PS50975"/>
    </source>
</evidence>
<evidence type="ECO:0000313" key="7">
    <source>
        <dbReference type="Proteomes" id="UP000755654"/>
    </source>
</evidence>
<dbReference type="PROSITE" id="PS50975">
    <property type="entry name" value="ATP_GRASP"/>
    <property type="match status" value="1"/>
</dbReference>
<evidence type="ECO:0000256" key="4">
    <source>
        <dbReference type="PROSITE-ProRule" id="PRU00409"/>
    </source>
</evidence>
<keyword evidence="2 4" id="KW-0547">Nucleotide-binding</keyword>
<organism evidence="6 7">
    <name type="scientific">Acidithiobacillus sulfurivorans</name>
    <dbReference type="NCBI Taxonomy" id="1958756"/>
    <lineage>
        <taxon>Bacteria</taxon>
        <taxon>Pseudomonadati</taxon>
        <taxon>Pseudomonadota</taxon>
        <taxon>Acidithiobacillia</taxon>
        <taxon>Acidithiobacillales</taxon>
        <taxon>Acidithiobacillaceae</taxon>
        <taxon>Acidithiobacillus</taxon>
    </lineage>
</organism>
<accession>A0ABS5ZZ18</accession>
<dbReference type="Proteomes" id="UP000755654">
    <property type="component" value="Unassembled WGS sequence"/>
</dbReference>
<sequence length="404" mass="45431">MKKSIDNKTPKALLVGSSFSAVPIFFALKNHGIHVSVCGSIKSDPCHQYADASIYIDYSKPDELMRVVEKENFDYLVPTCNDYSYMSCALVAEQHGFPGFDKYDLASILHTKSKFRQATEKHSLPVPKFVRHRIGQVIDTKKLCFPLLVKPVDSFSGRGIRKIMNREELPLAIQDAFQASRSGELVLEECVDGTLHSHSAFIENQNIVLDFFVDEFCTTYPYQVNCSNHPSALSPGIKEAVREVIQQMVSVLQLNDGLLHTQIIVNGSKFWIIECMRRCPGDLYGSLIGFSTGIEYAGLFIRPFLNMKLPSITKRKTVKYFGRHTISIMEPLINFSFSQHIPAEAVEIVALKESGAILNVAPFDKLAILFAEFKDRETMFEITSRIADFISIKSYGDFARAGDQ</sequence>
<dbReference type="InterPro" id="IPR013815">
    <property type="entry name" value="ATP_grasp_subdomain_1"/>
</dbReference>
<comment type="caution">
    <text evidence="6">The sequence shown here is derived from an EMBL/GenBank/DDBJ whole genome shotgun (WGS) entry which is preliminary data.</text>
</comment>
<keyword evidence="3 4" id="KW-0067">ATP-binding</keyword>
<reference evidence="6 7" key="1">
    <citation type="journal article" date="2021" name="ISME J.">
        <title>Genomic evolution of the class Acidithiobacillia: deep-branching Proteobacteria living in extreme acidic conditions.</title>
        <authorList>
            <person name="Moya-Beltran A."/>
            <person name="Beard S."/>
            <person name="Rojas-Villalobos C."/>
            <person name="Issotta F."/>
            <person name="Gallardo Y."/>
            <person name="Ulloa R."/>
            <person name="Giaveno A."/>
            <person name="Degli Esposti M."/>
            <person name="Johnson D.B."/>
            <person name="Quatrini R."/>
        </authorList>
    </citation>
    <scope>NUCLEOTIDE SEQUENCE [LARGE SCALE GENOMIC DNA]</scope>
    <source>
        <strain evidence="6 7">RW2</strain>
    </source>
</reference>
<dbReference type="InterPro" id="IPR011761">
    <property type="entry name" value="ATP-grasp"/>
</dbReference>
<keyword evidence="1" id="KW-0436">Ligase</keyword>
<dbReference type="Gene3D" id="3.40.50.20">
    <property type="match status" value="1"/>
</dbReference>
<evidence type="ECO:0000256" key="2">
    <source>
        <dbReference type="ARBA" id="ARBA00022741"/>
    </source>
</evidence>
<keyword evidence="7" id="KW-1185">Reference proteome</keyword>
<feature type="domain" description="ATP-grasp" evidence="5">
    <location>
        <begin position="116"/>
        <end position="305"/>
    </location>
</feature>